<dbReference type="GO" id="GO:0005886">
    <property type="term" value="C:plasma membrane"/>
    <property type="evidence" value="ECO:0007669"/>
    <property type="project" value="TreeGrafter"/>
</dbReference>
<dbReference type="InterPro" id="IPR000045">
    <property type="entry name" value="Prepilin_IV_endopep_pep"/>
</dbReference>
<feature type="transmembrane region" description="Helical" evidence="2">
    <location>
        <begin position="59"/>
        <end position="78"/>
    </location>
</feature>
<keyword evidence="2" id="KW-1133">Transmembrane helix</keyword>
<dbReference type="Gene3D" id="1.20.120.1220">
    <property type="match status" value="1"/>
</dbReference>
<accession>A0A2S4MAM7</accession>
<evidence type="ECO:0000313" key="5">
    <source>
        <dbReference type="Proteomes" id="UP000237381"/>
    </source>
</evidence>
<dbReference type="GO" id="GO:0004190">
    <property type="term" value="F:aspartic-type endopeptidase activity"/>
    <property type="evidence" value="ECO:0007669"/>
    <property type="project" value="InterPro"/>
</dbReference>
<sequence length="179" mass="18795">MFVEHLPAQPIPLCVVVLAIVTASTDLVARRIPNRIVLGGLIVALITQVWLLGPRSGGAAWIEGALVGFALLLPFYLVRGMAAGDVKLMTTIGAWVGPAFALHIVLVTLLIGGVWSIAVIVKRGRSRDLMRLIHKSCARWLPNAVWIGVAPQAQAAPLGTLPYGVAIAGATIGVLFAAV</sequence>
<evidence type="ECO:0000259" key="3">
    <source>
        <dbReference type="Pfam" id="PF01478"/>
    </source>
</evidence>
<reference evidence="4 5" key="1">
    <citation type="submission" date="2018-01" db="EMBL/GenBank/DDBJ databases">
        <title>Genomic Encyclopedia of Type Strains, Phase III (KMG-III): the genomes of soil and plant-associated and newly described type strains.</title>
        <authorList>
            <person name="Whitman W."/>
        </authorList>
    </citation>
    <scope>NUCLEOTIDE SEQUENCE [LARGE SCALE GENOMIC DNA]</scope>
    <source>
        <strain evidence="4 5">JCM 18070</strain>
    </source>
</reference>
<dbReference type="OrthoDB" id="5508079at2"/>
<feature type="domain" description="Prepilin type IV endopeptidase peptidase" evidence="3">
    <location>
        <begin position="15"/>
        <end position="117"/>
    </location>
</feature>
<dbReference type="InterPro" id="IPR050882">
    <property type="entry name" value="Prepilin_peptidase/N-MTase"/>
</dbReference>
<feature type="transmembrane region" description="Helical" evidence="2">
    <location>
        <begin position="161"/>
        <end position="178"/>
    </location>
</feature>
<organism evidence="4 5">
    <name type="scientific">Paraburkholderia eburnea</name>
    <dbReference type="NCBI Taxonomy" id="1189126"/>
    <lineage>
        <taxon>Bacteria</taxon>
        <taxon>Pseudomonadati</taxon>
        <taxon>Pseudomonadota</taxon>
        <taxon>Betaproteobacteria</taxon>
        <taxon>Burkholderiales</taxon>
        <taxon>Burkholderiaceae</taxon>
        <taxon>Paraburkholderia</taxon>
    </lineage>
</organism>
<dbReference type="Proteomes" id="UP000237381">
    <property type="component" value="Unassembled WGS sequence"/>
</dbReference>
<dbReference type="Pfam" id="PF01478">
    <property type="entry name" value="Peptidase_A24"/>
    <property type="match status" value="1"/>
</dbReference>
<comment type="caution">
    <text evidence="4">The sequence shown here is derived from an EMBL/GenBank/DDBJ whole genome shotgun (WGS) entry which is preliminary data.</text>
</comment>
<evidence type="ECO:0000313" key="4">
    <source>
        <dbReference type="EMBL" id="POR51695.1"/>
    </source>
</evidence>
<comment type="similarity">
    <text evidence="1">Belongs to the peptidase A24 family.</text>
</comment>
<keyword evidence="5" id="KW-1185">Reference proteome</keyword>
<name>A0A2S4MAM7_9BURK</name>
<keyword evidence="2" id="KW-0812">Transmembrane</keyword>
<protein>
    <submittedName>
        <fullName evidence="4">Prepilin peptidase CpaA</fullName>
    </submittedName>
</protein>
<evidence type="ECO:0000256" key="1">
    <source>
        <dbReference type="ARBA" id="ARBA00005801"/>
    </source>
</evidence>
<dbReference type="PANTHER" id="PTHR30487">
    <property type="entry name" value="TYPE 4 PREPILIN-LIKE PROTEINS LEADER PEPTIDE-PROCESSING ENZYME"/>
    <property type="match status" value="1"/>
</dbReference>
<keyword evidence="2" id="KW-0472">Membrane</keyword>
<feature type="transmembrane region" description="Helical" evidence="2">
    <location>
        <begin position="36"/>
        <end position="53"/>
    </location>
</feature>
<feature type="transmembrane region" description="Helical" evidence="2">
    <location>
        <begin position="6"/>
        <end position="29"/>
    </location>
</feature>
<dbReference type="EMBL" id="PQGA01000006">
    <property type="protein sequence ID" value="POR51695.1"/>
    <property type="molecule type" value="Genomic_DNA"/>
</dbReference>
<evidence type="ECO:0000256" key="2">
    <source>
        <dbReference type="SAM" id="Phobius"/>
    </source>
</evidence>
<gene>
    <name evidence="4" type="ORF">B0G62_106229</name>
</gene>
<dbReference type="AlphaFoldDB" id="A0A2S4MAM7"/>
<dbReference type="RefSeq" id="WP_103704931.1">
    <property type="nucleotide sequence ID" value="NZ_PQGA01000006.1"/>
</dbReference>
<proteinExistence type="inferred from homology"/>
<feature type="transmembrane region" description="Helical" evidence="2">
    <location>
        <begin position="99"/>
        <end position="121"/>
    </location>
</feature>
<dbReference type="PANTHER" id="PTHR30487:SF0">
    <property type="entry name" value="PREPILIN LEADER PEPTIDASE_N-METHYLTRANSFERASE-RELATED"/>
    <property type="match status" value="1"/>
</dbReference>
<dbReference type="GO" id="GO:0006465">
    <property type="term" value="P:signal peptide processing"/>
    <property type="evidence" value="ECO:0007669"/>
    <property type="project" value="TreeGrafter"/>
</dbReference>